<keyword evidence="3" id="KW-1185">Reference proteome</keyword>
<accession>A0A8J6BPW4</accession>
<gene>
    <name evidence="2" type="ORF">GUJ93_ZPchr0012g19389</name>
</gene>
<reference evidence="2" key="2">
    <citation type="submission" date="2021-02" db="EMBL/GenBank/DDBJ databases">
        <authorList>
            <person name="Kimball J.A."/>
            <person name="Haas M.W."/>
            <person name="Macchietto M."/>
            <person name="Kono T."/>
            <person name="Duquette J."/>
            <person name="Shao M."/>
        </authorList>
    </citation>
    <scope>NUCLEOTIDE SEQUENCE</scope>
    <source>
        <tissue evidence="2">Fresh leaf tissue</tissue>
    </source>
</reference>
<comment type="caution">
    <text evidence="2">The sequence shown here is derived from an EMBL/GenBank/DDBJ whole genome shotgun (WGS) entry which is preliminary data.</text>
</comment>
<feature type="region of interest" description="Disordered" evidence="1">
    <location>
        <begin position="86"/>
        <end position="105"/>
    </location>
</feature>
<organism evidence="2 3">
    <name type="scientific">Zizania palustris</name>
    <name type="common">Northern wild rice</name>
    <dbReference type="NCBI Taxonomy" id="103762"/>
    <lineage>
        <taxon>Eukaryota</taxon>
        <taxon>Viridiplantae</taxon>
        <taxon>Streptophyta</taxon>
        <taxon>Embryophyta</taxon>
        <taxon>Tracheophyta</taxon>
        <taxon>Spermatophyta</taxon>
        <taxon>Magnoliopsida</taxon>
        <taxon>Liliopsida</taxon>
        <taxon>Poales</taxon>
        <taxon>Poaceae</taxon>
        <taxon>BOP clade</taxon>
        <taxon>Oryzoideae</taxon>
        <taxon>Oryzeae</taxon>
        <taxon>Zizaniinae</taxon>
        <taxon>Zizania</taxon>
    </lineage>
</organism>
<evidence type="ECO:0000313" key="3">
    <source>
        <dbReference type="Proteomes" id="UP000729402"/>
    </source>
</evidence>
<sequence length="105" mass="11779">MQARHGAGARSAMAYIGTVQWEKERKSIYRSKEEKKRWNGVGSRGRVRISCVLSIFVLARRTFCRLIPACIHSPYLPPGAGRDVDRELPELHVPADQGSGRGDCR</sequence>
<dbReference type="EMBL" id="JAAALK010000080">
    <property type="protein sequence ID" value="KAG8092607.1"/>
    <property type="molecule type" value="Genomic_DNA"/>
</dbReference>
<evidence type="ECO:0000256" key="1">
    <source>
        <dbReference type="SAM" id="MobiDB-lite"/>
    </source>
</evidence>
<evidence type="ECO:0000313" key="2">
    <source>
        <dbReference type="EMBL" id="KAG8092607.1"/>
    </source>
</evidence>
<reference evidence="2" key="1">
    <citation type="journal article" date="2021" name="bioRxiv">
        <title>Whole Genome Assembly and Annotation of Northern Wild Rice, Zizania palustris L., Supports a Whole Genome Duplication in the Zizania Genus.</title>
        <authorList>
            <person name="Haas M."/>
            <person name="Kono T."/>
            <person name="Macchietto M."/>
            <person name="Millas R."/>
            <person name="McGilp L."/>
            <person name="Shao M."/>
            <person name="Duquette J."/>
            <person name="Hirsch C.N."/>
            <person name="Kimball J."/>
        </authorList>
    </citation>
    <scope>NUCLEOTIDE SEQUENCE</scope>
    <source>
        <tissue evidence="2">Fresh leaf tissue</tissue>
    </source>
</reference>
<protein>
    <submittedName>
        <fullName evidence="2">Uncharacterized protein</fullName>
    </submittedName>
</protein>
<proteinExistence type="predicted"/>
<name>A0A8J6BPW4_ZIZPA</name>
<dbReference type="Proteomes" id="UP000729402">
    <property type="component" value="Unassembled WGS sequence"/>
</dbReference>
<dbReference type="AlphaFoldDB" id="A0A8J6BPW4"/>